<dbReference type="BioCyc" id="CSTA292563:G1353-708-MONOMER"/>
<dbReference type="eggNOG" id="COG0768">
    <property type="taxonomic scope" value="Bacteria"/>
</dbReference>
<organism evidence="7 8">
    <name type="scientific">Cyanobacterium stanieri (strain ATCC 29140 / PCC 7202)</name>
    <dbReference type="NCBI Taxonomy" id="292563"/>
    <lineage>
        <taxon>Bacteria</taxon>
        <taxon>Bacillati</taxon>
        <taxon>Cyanobacteriota</taxon>
        <taxon>Cyanophyceae</taxon>
        <taxon>Oscillatoriophycideae</taxon>
        <taxon>Chroococcales</taxon>
        <taxon>Geminocystaceae</taxon>
        <taxon>Cyanobacterium</taxon>
    </lineage>
</organism>
<dbReference type="InterPro" id="IPR005311">
    <property type="entry name" value="PBP_dimer"/>
</dbReference>
<sequence length="612" mass="67350">MNFLKPSFSNALNSPSLRRKKSSLVGGRRNGGGRVAGKSWQGLVRIFLVWLVLVGGMVALGFRLYDLQILKGEEYRQKAVLQQQFNLRPYVPRRSIIDANNNVVATDQLIYELYIHPIMLTESIEEMAARLVDVFPDKNVNDFIQLLNTRNTGVLISRALTENQAEKVRSWSLGGVDLEKRYARFYPQDHLLADVLGYVDGDHQGQAGLEYSNSDLLERDLSSPEIRAMVQVKKNARGQILPVTLPEGVARLDDLSLKLTVDSRLQRAVRDRLRVQMDQFKAKKGAVIVLDAQTGGILALACEPTYNPNRYFLYDFALFKNWSVTDTYEPGSTFKPINVAIALDEGVVTPTSYVSDPAQVTIDGWPIANASRTGLGTVSLTRAMDVSSNTAMIDIMRRMTRSRYYERLEALGINERMGLDLPFEGVGFLKSKEVFTARDIEMAVSSFGQGLSLTPMKLAQLHGAIANGGKLITPHVVEGLVDAQGEIKVYPDIEETQVFQESSADAVVKMMESVVKNGTGAAAHIDGYNIGGKTGTAQKHDGRGRYSATARITSFVSIFPTDDPRYVVLAVIDEPQGDSLFGSTVAAPVVKDVMKSLISLKGIPPSHVSSNN</sequence>
<dbReference type="EC" id="2.4.1.129" evidence="7"/>
<feature type="domain" description="Penicillin-binding protein dimerisation" evidence="6">
    <location>
        <begin position="91"/>
        <end position="203"/>
    </location>
</feature>
<dbReference type="Proteomes" id="UP000010483">
    <property type="component" value="Chromosome"/>
</dbReference>
<dbReference type="GO" id="GO:0071555">
    <property type="term" value="P:cell wall organization"/>
    <property type="evidence" value="ECO:0007669"/>
    <property type="project" value="TreeGrafter"/>
</dbReference>
<evidence type="ECO:0000256" key="2">
    <source>
        <dbReference type="ARBA" id="ARBA00007171"/>
    </source>
</evidence>
<evidence type="ECO:0000313" key="8">
    <source>
        <dbReference type="Proteomes" id="UP000010483"/>
    </source>
</evidence>
<dbReference type="InterPro" id="IPR036138">
    <property type="entry name" value="PBP_dimer_sf"/>
</dbReference>
<dbReference type="KEGG" id="csn:Cyast_0702"/>
<dbReference type="AlphaFoldDB" id="K9YJP9"/>
<reference evidence="8" key="1">
    <citation type="journal article" date="2013" name="Proc. Natl. Acad. Sci. U.S.A.">
        <title>Improving the coverage of the cyanobacterial phylum using diversity-driven genome sequencing.</title>
        <authorList>
            <person name="Shih P.M."/>
            <person name="Wu D."/>
            <person name="Latifi A."/>
            <person name="Axen S.D."/>
            <person name="Fewer D.P."/>
            <person name="Talla E."/>
            <person name="Calteau A."/>
            <person name="Cai F."/>
            <person name="Tandeau de Marsac N."/>
            <person name="Rippka R."/>
            <person name="Herdman M."/>
            <person name="Sivonen K."/>
            <person name="Coursin T."/>
            <person name="Laurent T."/>
            <person name="Goodwin L."/>
            <person name="Nolan M."/>
            <person name="Davenport K.W."/>
            <person name="Han C.S."/>
            <person name="Rubin E.M."/>
            <person name="Eisen J.A."/>
            <person name="Woyke T."/>
            <person name="Gugger M."/>
            <person name="Kerfeld C.A."/>
        </authorList>
    </citation>
    <scope>NUCLEOTIDE SEQUENCE [LARGE SCALE GENOMIC DNA]</scope>
    <source>
        <strain evidence="8">ATCC 29140 / PCC 7202</strain>
    </source>
</reference>
<keyword evidence="7" id="KW-0808">Transferase</keyword>
<dbReference type="InterPro" id="IPR012338">
    <property type="entry name" value="Beta-lactam/transpept-like"/>
</dbReference>
<dbReference type="PANTHER" id="PTHR30627">
    <property type="entry name" value="PEPTIDOGLYCAN D,D-TRANSPEPTIDASE"/>
    <property type="match status" value="1"/>
</dbReference>
<keyword evidence="3 4" id="KW-0472">Membrane</keyword>
<dbReference type="GO" id="GO:0008658">
    <property type="term" value="F:penicillin binding"/>
    <property type="evidence" value="ECO:0007669"/>
    <property type="project" value="InterPro"/>
</dbReference>
<dbReference type="Pfam" id="PF03717">
    <property type="entry name" value="PBP_dimer"/>
    <property type="match status" value="1"/>
</dbReference>
<dbReference type="Gene3D" id="3.30.450.330">
    <property type="match status" value="1"/>
</dbReference>
<comment type="subcellular location">
    <subcellularLocation>
        <location evidence="1">Membrane</location>
    </subcellularLocation>
</comment>
<dbReference type="SUPFAM" id="SSF56519">
    <property type="entry name" value="Penicillin binding protein dimerisation domain"/>
    <property type="match status" value="1"/>
</dbReference>
<evidence type="ECO:0000256" key="3">
    <source>
        <dbReference type="ARBA" id="ARBA00023136"/>
    </source>
</evidence>
<feature type="domain" description="Penicillin-binding protein transpeptidase" evidence="5">
    <location>
        <begin position="285"/>
        <end position="595"/>
    </location>
</feature>
<evidence type="ECO:0000259" key="6">
    <source>
        <dbReference type="Pfam" id="PF03717"/>
    </source>
</evidence>
<proteinExistence type="inferred from homology"/>
<dbReference type="HOGENOM" id="CLU_009289_6_2_3"/>
<accession>K9YJP9</accession>
<dbReference type="InterPro" id="IPR050515">
    <property type="entry name" value="Beta-lactam/transpept"/>
</dbReference>
<dbReference type="EMBL" id="CP003940">
    <property type="protein sequence ID" value="AFZ46677.1"/>
    <property type="molecule type" value="Genomic_DNA"/>
</dbReference>
<dbReference type="PANTHER" id="PTHR30627:SF1">
    <property type="entry name" value="PEPTIDOGLYCAN D,D-TRANSPEPTIDASE FTSI"/>
    <property type="match status" value="1"/>
</dbReference>
<name>K9YJP9_CYASC</name>
<keyword evidence="7" id="KW-0328">Glycosyltransferase</keyword>
<dbReference type="Gene3D" id="3.90.1310.10">
    <property type="entry name" value="Penicillin-binding protein 2a (Domain 2)"/>
    <property type="match status" value="1"/>
</dbReference>
<keyword evidence="8" id="KW-1185">Reference proteome</keyword>
<dbReference type="InterPro" id="IPR001460">
    <property type="entry name" value="PCN-bd_Tpept"/>
</dbReference>
<protein>
    <submittedName>
        <fullName evidence="7">Peptidoglycan glycosyltransferase</fullName>
        <ecNumber evidence="7">2.4.1.129</ecNumber>
    </submittedName>
</protein>
<evidence type="ECO:0000259" key="5">
    <source>
        <dbReference type="Pfam" id="PF00905"/>
    </source>
</evidence>
<evidence type="ECO:0000256" key="1">
    <source>
        <dbReference type="ARBA" id="ARBA00004370"/>
    </source>
</evidence>
<dbReference type="GO" id="GO:0005886">
    <property type="term" value="C:plasma membrane"/>
    <property type="evidence" value="ECO:0007669"/>
    <property type="project" value="TreeGrafter"/>
</dbReference>
<dbReference type="Pfam" id="PF00905">
    <property type="entry name" value="Transpeptidase"/>
    <property type="match status" value="1"/>
</dbReference>
<comment type="similarity">
    <text evidence="2">Belongs to the transpeptidase family.</text>
</comment>
<dbReference type="Gene3D" id="3.40.710.10">
    <property type="entry name" value="DD-peptidase/beta-lactamase superfamily"/>
    <property type="match status" value="1"/>
</dbReference>
<evidence type="ECO:0000313" key="7">
    <source>
        <dbReference type="EMBL" id="AFZ46677.1"/>
    </source>
</evidence>
<feature type="transmembrane region" description="Helical" evidence="4">
    <location>
        <begin position="43"/>
        <end position="65"/>
    </location>
</feature>
<dbReference type="PATRIC" id="fig|292563.3.peg.736"/>
<gene>
    <name evidence="7" type="ordered locus">Cyast_0702</name>
</gene>
<dbReference type="STRING" id="292563.Cyast_0702"/>
<dbReference type="GO" id="GO:0016757">
    <property type="term" value="F:glycosyltransferase activity"/>
    <property type="evidence" value="ECO:0007669"/>
    <property type="project" value="UniProtKB-KW"/>
</dbReference>
<keyword evidence="4" id="KW-1133">Transmembrane helix</keyword>
<keyword evidence="4" id="KW-0812">Transmembrane</keyword>
<evidence type="ECO:0000256" key="4">
    <source>
        <dbReference type="SAM" id="Phobius"/>
    </source>
</evidence>
<dbReference type="SUPFAM" id="SSF56601">
    <property type="entry name" value="beta-lactamase/transpeptidase-like"/>
    <property type="match status" value="1"/>
</dbReference>